<protein>
    <submittedName>
        <fullName evidence="1">Endocytosis and vacuole integrity protein</fullName>
    </submittedName>
</protein>
<reference evidence="1" key="1">
    <citation type="submission" date="2022-04" db="EMBL/GenBank/DDBJ databases">
        <title>Genome of the entomopathogenic fungus Entomophthora muscae.</title>
        <authorList>
            <person name="Elya C."/>
            <person name="Lovett B.R."/>
            <person name="Lee E."/>
            <person name="Macias A.M."/>
            <person name="Hajek A.E."/>
            <person name="De Bivort B.L."/>
            <person name="Kasson M.T."/>
            <person name="De Fine Licht H.H."/>
            <person name="Stajich J.E."/>
        </authorList>
    </citation>
    <scope>NUCLEOTIDE SEQUENCE</scope>
    <source>
        <strain evidence="1">Berkeley</strain>
    </source>
</reference>
<dbReference type="Proteomes" id="UP001165960">
    <property type="component" value="Unassembled WGS sequence"/>
</dbReference>
<comment type="caution">
    <text evidence="1">The sequence shown here is derived from an EMBL/GenBank/DDBJ whole genome shotgun (WGS) entry which is preliminary data.</text>
</comment>
<evidence type="ECO:0000313" key="1">
    <source>
        <dbReference type="EMBL" id="KAJ9076914.1"/>
    </source>
</evidence>
<proteinExistence type="predicted"/>
<name>A0ACC2TQ95_9FUNG</name>
<keyword evidence="2" id="KW-1185">Reference proteome</keyword>
<sequence length="131" mass="15112">MSALPAYLQSELTTLSNEARRKYPEIKEACEKVIMIMRASKDRPAKEFAEDLAKTEETLKPIYLACNTKLPKLVSIAIGCLQKLILHEAVPEIYLNIFSRLLFLKSFVLCLKFWLGMSRFSSKCYRQSSHY</sequence>
<evidence type="ECO:0000313" key="2">
    <source>
        <dbReference type="Proteomes" id="UP001165960"/>
    </source>
</evidence>
<gene>
    <name evidence="1" type="primary">MON2_1</name>
    <name evidence="1" type="ORF">DSO57_1021768</name>
</gene>
<organism evidence="1 2">
    <name type="scientific">Entomophthora muscae</name>
    <dbReference type="NCBI Taxonomy" id="34485"/>
    <lineage>
        <taxon>Eukaryota</taxon>
        <taxon>Fungi</taxon>
        <taxon>Fungi incertae sedis</taxon>
        <taxon>Zoopagomycota</taxon>
        <taxon>Entomophthoromycotina</taxon>
        <taxon>Entomophthoromycetes</taxon>
        <taxon>Entomophthorales</taxon>
        <taxon>Entomophthoraceae</taxon>
        <taxon>Entomophthora</taxon>
    </lineage>
</organism>
<dbReference type="EMBL" id="QTSX02002236">
    <property type="protein sequence ID" value="KAJ9076914.1"/>
    <property type="molecule type" value="Genomic_DNA"/>
</dbReference>
<accession>A0ACC2TQ95</accession>